<proteinExistence type="predicted"/>
<evidence type="ECO:0000313" key="18">
    <source>
        <dbReference type="EMBL" id="GLS27612.1"/>
    </source>
</evidence>
<accession>A0AA37TEL1</accession>
<dbReference type="Pfam" id="PF26016">
    <property type="entry name" value="ExoI_C"/>
    <property type="match status" value="1"/>
</dbReference>
<evidence type="ECO:0000259" key="16">
    <source>
        <dbReference type="PROSITE" id="PS51784"/>
    </source>
</evidence>
<evidence type="ECO:0000256" key="15">
    <source>
        <dbReference type="PIRSR" id="PIRSR000977-2"/>
    </source>
</evidence>
<reference evidence="18 19" key="1">
    <citation type="journal article" date="2014" name="Int. J. Syst. Evol. Microbiol.">
        <title>Complete genome sequence of Corynebacterium casei LMG S-19264T (=DSM 44701T), isolated from a smear-ripened cheese.</title>
        <authorList>
            <consortium name="US DOE Joint Genome Institute (JGI-PGF)"/>
            <person name="Walter F."/>
            <person name="Albersmeier A."/>
            <person name="Kalinowski J."/>
            <person name="Ruckert C."/>
        </authorList>
    </citation>
    <scope>NUCLEOTIDE SEQUENCE [LARGE SCALE GENOMIC DNA]</scope>
    <source>
        <strain evidence="18 19">NBRC 110095</strain>
    </source>
</reference>
<feature type="domain" description="ExoI SH3-like" evidence="16">
    <location>
        <begin position="195"/>
        <end position="354"/>
    </location>
</feature>
<dbReference type="FunFam" id="3.30.420.10:FF:000033">
    <property type="entry name" value="Exodeoxyribonuclease I"/>
    <property type="match status" value="1"/>
</dbReference>
<evidence type="ECO:0000256" key="2">
    <source>
        <dbReference type="ARBA" id="ARBA00012108"/>
    </source>
</evidence>
<feature type="binding site" evidence="14">
    <location>
        <position position="10"/>
    </location>
    <ligand>
        <name>substrate</name>
    </ligand>
</feature>
<dbReference type="InterPro" id="IPR013620">
    <property type="entry name" value="Exonuc_1_SH3"/>
</dbReference>
<dbReference type="PROSITE" id="PS51784">
    <property type="entry name" value="EXOI_SH3"/>
    <property type="match status" value="1"/>
</dbReference>
<evidence type="ECO:0000256" key="9">
    <source>
        <dbReference type="ARBA" id="ARBA00022842"/>
    </source>
</evidence>
<feature type="binding site" evidence="14">
    <location>
        <position position="158"/>
    </location>
    <ligand>
        <name>substrate</name>
    </ligand>
</feature>
<dbReference type="Gene3D" id="3.30.1520.20">
    <property type="entry name" value="Exonuclease ExoI, domain 2"/>
    <property type="match status" value="1"/>
</dbReference>
<dbReference type="GO" id="GO:0006281">
    <property type="term" value="P:DNA repair"/>
    <property type="evidence" value="ECO:0007669"/>
    <property type="project" value="UniProtKB-KW"/>
</dbReference>
<keyword evidence="7 13" id="KW-0378">Hydrolase</keyword>
<feature type="binding site" evidence="15">
    <location>
        <position position="8"/>
    </location>
    <ligand>
        <name>Mg(2+)</name>
        <dbReference type="ChEBI" id="CHEBI:18420"/>
        <label>1</label>
    </ligand>
</feature>
<dbReference type="Pfam" id="PF08411">
    <property type="entry name" value="ExoI_SH3"/>
    <property type="match status" value="1"/>
</dbReference>
<evidence type="ECO:0000256" key="3">
    <source>
        <dbReference type="ARBA" id="ARBA00019900"/>
    </source>
</evidence>
<comment type="catalytic activity">
    <reaction evidence="1 13">
        <text>Exonucleolytic cleavage in the 3'- to 5'-direction to yield nucleoside 5'-phosphates.</text>
        <dbReference type="EC" id="3.1.11.1"/>
    </reaction>
</comment>
<dbReference type="Gene3D" id="3.30.420.10">
    <property type="entry name" value="Ribonuclease H-like superfamily/Ribonuclease H"/>
    <property type="match status" value="1"/>
</dbReference>
<dbReference type="InterPro" id="IPR012337">
    <property type="entry name" value="RNaseH-like_sf"/>
</dbReference>
<dbReference type="Gene3D" id="1.10.287.1240">
    <property type="match status" value="1"/>
</dbReference>
<dbReference type="GO" id="GO:0003677">
    <property type="term" value="F:DNA binding"/>
    <property type="evidence" value="ECO:0007669"/>
    <property type="project" value="UniProtKB-KW"/>
</dbReference>
<dbReference type="InterPro" id="IPR058561">
    <property type="entry name" value="Exonuc_1_C"/>
</dbReference>
<comment type="subunit">
    <text evidence="12">Monomer. Interacts with ssb (via C-terminus); this interaction stimulates the exonuclease activity by recruiting the enzyme to its substrate.</text>
</comment>
<dbReference type="InterPro" id="IPR023607">
    <property type="entry name" value="Exodeoxyribonuclease_I"/>
</dbReference>
<feature type="binding site" evidence="15">
    <location>
        <position position="179"/>
    </location>
    <ligand>
        <name>Mg(2+)</name>
        <dbReference type="ChEBI" id="CHEBI:18420"/>
        <label>2</label>
    </ligand>
</feature>
<evidence type="ECO:0000313" key="19">
    <source>
        <dbReference type="Proteomes" id="UP001156870"/>
    </source>
</evidence>
<evidence type="ECO:0000256" key="1">
    <source>
        <dbReference type="ARBA" id="ARBA00000563"/>
    </source>
</evidence>
<keyword evidence="9 15" id="KW-0460">Magnesium</keyword>
<comment type="caution">
    <text evidence="18">The sequence shown here is derived from an EMBL/GenBank/DDBJ whole genome shotgun (WGS) entry which is preliminary data.</text>
</comment>
<name>A0AA37TEL1_9GAMM</name>
<dbReference type="RefSeq" id="WP_232592536.1">
    <property type="nucleotide sequence ID" value="NZ_BSPD01000085.1"/>
</dbReference>
<dbReference type="NCBIfam" id="NF008746">
    <property type="entry name" value="PRK11779.1"/>
    <property type="match status" value="1"/>
</dbReference>
<dbReference type="CDD" id="cd06138">
    <property type="entry name" value="ExoI_N"/>
    <property type="match status" value="1"/>
</dbReference>
<evidence type="ECO:0000256" key="6">
    <source>
        <dbReference type="ARBA" id="ARBA00022763"/>
    </source>
</evidence>
<keyword evidence="11 13" id="KW-0234">DNA repair</keyword>
<dbReference type="Gene3D" id="1.20.1280.70">
    <property type="entry name" value="Exonuclease ExoI, domain 3"/>
    <property type="match status" value="1"/>
</dbReference>
<evidence type="ECO:0000256" key="5">
    <source>
        <dbReference type="ARBA" id="ARBA00022723"/>
    </source>
</evidence>
<organism evidence="18 19">
    <name type="scientific">Marinibactrum halimedae</name>
    <dbReference type="NCBI Taxonomy" id="1444977"/>
    <lineage>
        <taxon>Bacteria</taxon>
        <taxon>Pseudomonadati</taxon>
        <taxon>Pseudomonadota</taxon>
        <taxon>Gammaproteobacteria</taxon>
        <taxon>Cellvibrionales</taxon>
        <taxon>Cellvibrionaceae</taxon>
        <taxon>Marinibactrum</taxon>
    </lineage>
</organism>
<dbReference type="InterPro" id="IPR034747">
    <property type="entry name" value="EXOI_SH3"/>
</dbReference>
<feature type="domain" description="ExoI C-terminal" evidence="17">
    <location>
        <begin position="356"/>
        <end position="477"/>
    </location>
</feature>
<gene>
    <name evidence="18" type="ORF">GCM10007877_33310</name>
</gene>
<sequence length="481" mass="54965">MNTFYWHDYETWGANPALDRPSQFAGIRTDESLNVIGDPLVMYCRPTPDFLPHPEACLVTGITPQQALSEGVSEVEFIRRIHEEMATPGTCTVGYNSIRFDDEVTRYTLWRNFYDPYEREWQNGNSRWDIIDMVRLAYAIRPDGIEWPTHDSGKPSFRLEDITAANGIGHESAHDALSDVMATIAVARLIKDKQPKLFDYLHGLRNKKRVLEMIDIEGAKPLLHISSRFPAERGCAALVLPLAMHPVNKNAVIVYDLSVSPEALLNCSAETIREKLYTPTHELAEGESRIPLKLVHVNKCPVLATPKLLDESSAERLGISLYDCRRHWQQMRAAQSELFHNLVEKMQSVFTETREFNQDADSALYGGFLGGDDKRLAQQVREASADELVSRSWPFEDARLKELFWRYRARNFPEVLGDEEQRRWAMFCLGRLTDAAQGGVTIDALQERIFELQETQELTPSQLYILESLSNYGDELVSYLY</sequence>
<evidence type="ECO:0000256" key="7">
    <source>
        <dbReference type="ARBA" id="ARBA00022801"/>
    </source>
</evidence>
<dbReference type="Proteomes" id="UP001156870">
    <property type="component" value="Unassembled WGS sequence"/>
</dbReference>
<dbReference type="EC" id="3.1.11.1" evidence="2 13"/>
<dbReference type="PROSITE" id="PS51785">
    <property type="entry name" value="EXOI_C"/>
    <property type="match status" value="1"/>
</dbReference>
<dbReference type="GO" id="GO:0046872">
    <property type="term" value="F:metal ion binding"/>
    <property type="evidence" value="ECO:0007669"/>
    <property type="project" value="UniProtKB-KW"/>
</dbReference>
<dbReference type="PIRSF" id="PIRSF000977">
    <property type="entry name" value="Exodeoxyribonuclease_I"/>
    <property type="match status" value="1"/>
</dbReference>
<evidence type="ECO:0000256" key="11">
    <source>
        <dbReference type="ARBA" id="ARBA00023204"/>
    </source>
</evidence>
<feature type="binding site" evidence="15">
    <location>
        <position position="10"/>
    </location>
    <ligand>
        <name>Mg(2+)</name>
        <dbReference type="ChEBI" id="CHEBI:18420"/>
        <label>2</label>
    </ligand>
</feature>
<dbReference type="EMBL" id="BSPD01000085">
    <property type="protein sequence ID" value="GLS27612.1"/>
    <property type="molecule type" value="Genomic_DNA"/>
</dbReference>
<evidence type="ECO:0000256" key="13">
    <source>
        <dbReference type="PIRNR" id="PIRNR000977"/>
    </source>
</evidence>
<keyword evidence="8 13" id="KW-0269">Exonuclease</keyword>
<dbReference type="AlphaFoldDB" id="A0AA37TEL1"/>
<evidence type="ECO:0000256" key="8">
    <source>
        <dbReference type="ARBA" id="ARBA00022839"/>
    </source>
</evidence>
<evidence type="ECO:0000256" key="4">
    <source>
        <dbReference type="ARBA" id="ARBA00022722"/>
    </source>
</evidence>
<dbReference type="InterPro" id="IPR038649">
    <property type="entry name" value="EXOI_SH3_sf"/>
</dbReference>
<dbReference type="GO" id="GO:0008310">
    <property type="term" value="F:single-stranded DNA 3'-5' DNA exonuclease activity"/>
    <property type="evidence" value="ECO:0007669"/>
    <property type="project" value="UniProtKB-EC"/>
</dbReference>
<evidence type="ECO:0000256" key="14">
    <source>
        <dbReference type="PIRSR" id="PIRSR000977-1"/>
    </source>
</evidence>
<evidence type="ECO:0000256" key="10">
    <source>
        <dbReference type="ARBA" id="ARBA00023125"/>
    </source>
</evidence>
<dbReference type="SUPFAM" id="SSF53098">
    <property type="entry name" value="Ribonuclease H-like"/>
    <property type="match status" value="1"/>
</dbReference>
<keyword evidence="6 13" id="KW-0227">DNA damage</keyword>
<evidence type="ECO:0000259" key="17">
    <source>
        <dbReference type="PROSITE" id="PS51785"/>
    </source>
</evidence>
<dbReference type="Pfam" id="PF00929">
    <property type="entry name" value="RNase_T"/>
    <property type="match status" value="1"/>
</dbReference>
<keyword evidence="19" id="KW-1185">Reference proteome</keyword>
<dbReference type="InterPro" id="IPR013520">
    <property type="entry name" value="Ribonucl_H"/>
</dbReference>
<keyword evidence="10" id="KW-0238">DNA-binding</keyword>
<keyword evidence="4 13" id="KW-0540">Nuclease</keyword>
<keyword evidence="5 15" id="KW-0479">Metal-binding</keyword>
<protein>
    <recommendedName>
        <fullName evidence="3 13">Exodeoxyribonuclease I</fullName>
        <ecNumber evidence="2 13">3.1.11.1</ecNumber>
    </recommendedName>
</protein>
<comment type="cofactor">
    <cofactor evidence="15">
        <name>Mg(2+)</name>
        <dbReference type="ChEBI" id="CHEBI:18420"/>
    </cofactor>
    <text evidence="15">Binds 2 Mg(2+) ions per monomer.</text>
</comment>
<dbReference type="InterPro" id="IPR036397">
    <property type="entry name" value="RNaseH_sf"/>
</dbReference>
<evidence type="ECO:0000256" key="12">
    <source>
        <dbReference type="ARBA" id="ARBA00046792"/>
    </source>
</evidence>